<reference evidence="1 2" key="1">
    <citation type="submission" date="2019-08" db="EMBL/GenBank/DDBJ databases">
        <authorList>
            <person name="Alioto T."/>
            <person name="Alioto T."/>
            <person name="Gomez Garrido J."/>
        </authorList>
    </citation>
    <scope>NUCLEOTIDE SEQUENCE [LARGE SCALE GENOMIC DNA]</scope>
</reference>
<dbReference type="EMBL" id="CABPRJ010001901">
    <property type="protein sequence ID" value="VVC40230.1"/>
    <property type="molecule type" value="Genomic_DNA"/>
</dbReference>
<dbReference type="AlphaFoldDB" id="A0A5E4NF68"/>
<evidence type="ECO:0000313" key="1">
    <source>
        <dbReference type="EMBL" id="VVC40230.1"/>
    </source>
</evidence>
<organism evidence="1 2">
    <name type="scientific">Cinara cedri</name>
    <dbReference type="NCBI Taxonomy" id="506608"/>
    <lineage>
        <taxon>Eukaryota</taxon>
        <taxon>Metazoa</taxon>
        <taxon>Ecdysozoa</taxon>
        <taxon>Arthropoda</taxon>
        <taxon>Hexapoda</taxon>
        <taxon>Insecta</taxon>
        <taxon>Pterygota</taxon>
        <taxon>Neoptera</taxon>
        <taxon>Paraneoptera</taxon>
        <taxon>Hemiptera</taxon>
        <taxon>Sternorrhyncha</taxon>
        <taxon>Aphidomorpha</taxon>
        <taxon>Aphidoidea</taxon>
        <taxon>Aphididae</taxon>
        <taxon>Lachninae</taxon>
        <taxon>Cinara</taxon>
    </lineage>
</organism>
<gene>
    <name evidence="1" type="ORF">CINCED_3A019123</name>
</gene>
<keyword evidence="2" id="KW-1185">Reference proteome</keyword>
<name>A0A5E4NF68_9HEMI</name>
<dbReference type="OrthoDB" id="6603726at2759"/>
<dbReference type="Proteomes" id="UP000325440">
    <property type="component" value="Unassembled WGS sequence"/>
</dbReference>
<proteinExistence type="predicted"/>
<evidence type="ECO:0000313" key="2">
    <source>
        <dbReference type="Proteomes" id="UP000325440"/>
    </source>
</evidence>
<protein>
    <recommendedName>
        <fullName evidence="3">Reverse transcriptase domain</fullName>
    </recommendedName>
</protein>
<evidence type="ECO:0008006" key="3">
    <source>
        <dbReference type="Google" id="ProtNLM"/>
    </source>
</evidence>
<accession>A0A5E4NF68</accession>
<sequence>MKIYMRINNHDDCGKLQSDLDRFVKYFNLLGISLNISKYKIMTFSRKRSLIVHSYNLIGSILLHVDNYVIDLGFKFNNTLDSCSHIDMICCKALKALGFVMRLTKEFSLNNADPNTASGSLQLERVQRKFLKYASFILGIQCPPHTRLDSSLKGSLP</sequence>